<gene>
    <name evidence="2" type="ORF">SAMN05216296_1972</name>
</gene>
<dbReference type="EMBL" id="LT629785">
    <property type="protein sequence ID" value="SDU13492.1"/>
    <property type="molecule type" value="Genomic_DNA"/>
</dbReference>
<evidence type="ECO:0000313" key="2">
    <source>
        <dbReference type="EMBL" id="SDU13492.1"/>
    </source>
</evidence>
<sequence>MKRFFNNLATAFGALLAVIVAGWVTDGLNGTPILLFSSFLPDYEILKAAGLGVLLLAGSTLALYHYQRPKIGQVMEPQLVDNPRNVLIAMLSQWADQKEGNAVAGVGVKLPAIADLDGQSEAQILAAFAGASRWNGIPLLHGLLAHRQKLERCYLLVTDGVGGSAERFAYVRDLVKLLMPGVQVISTSIKAADLNNLFKYYETIRVLEGQIKKDGYSEHDVMIDSTGGPKLYSMAAAYATLHNEYALQYVKFEGQNPSVLEFSYEVKPVKTDS</sequence>
<keyword evidence="3" id="KW-1185">Reference proteome</keyword>
<reference evidence="3" key="1">
    <citation type="submission" date="2016-10" db="EMBL/GenBank/DDBJ databases">
        <authorList>
            <person name="Varghese N."/>
            <person name="Submissions S."/>
        </authorList>
    </citation>
    <scope>NUCLEOTIDE SEQUENCE [LARGE SCALE GENOMIC DNA]</scope>
    <source>
        <strain evidence="3">DSM 17875</strain>
    </source>
</reference>
<evidence type="ECO:0000313" key="3">
    <source>
        <dbReference type="Proteomes" id="UP000243232"/>
    </source>
</evidence>
<dbReference type="RefSeq" id="WP_090194573.1">
    <property type="nucleotide sequence ID" value="NZ_LT629785.1"/>
</dbReference>
<dbReference type="STRING" id="364197.SAMN05216296_1972"/>
<keyword evidence="1" id="KW-0472">Membrane</keyword>
<dbReference type="Proteomes" id="UP000243232">
    <property type="component" value="Chromosome I"/>
</dbReference>
<keyword evidence="1" id="KW-1133">Transmembrane helix</keyword>
<accession>A0A1H2G1L5</accession>
<proteinExistence type="predicted"/>
<dbReference type="AlphaFoldDB" id="A0A1H2G1L5"/>
<name>A0A1H2G1L5_9PSED</name>
<organism evidence="2 3">
    <name type="scientific">Pseudomonas pohangensis</name>
    <dbReference type="NCBI Taxonomy" id="364197"/>
    <lineage>
        <taxon>Bacteria</taxon>
        <taxon>Pseudomonadati</taxon>
        <taxon>Pseudomonadota</taxon>
        <taxon>Gammaproteobacteria</taxon>
        <taxon>Pseudomonadales</taxon>
        <taxon>Pseudomonadaceae</taxon>
        <taxon>Pseudomonas</taxon>
    </lineage>
</organism>
<protein>
    <submittedName>
        <fullName evidence="2">CRISPR-associated protein (Cas_Cas02710)</fullName>
    </submittedName>
</protein>
<feature type="transmembrane region" description="Helical" evidence="1">
    <location>
        <begin position="45"/>
        <end position="66"/>
    </location>
</feature>
<keyword evidence="1" id="KW-0812">Transmembrane</keyword>
<evidence type="ECO:0000256" key="1">
    <source>
        <dbReference type="SAM" id="Phobius"/>
    </source>
</evidence>